<dbReference type="InterPro" id="IPR017441">
    <property type="entry name" value="Protein_kinase_ATP_BS"/>
</dbReference>
<evidence type="ECO:0000313" key="10">
    <source>
        <dbReference type="Proteomes" id="UP000477722"/>
    </source>
</evidence>
<feature type="non-terminal residue" evidence="9">
    <location>
        <position position="292"/>
    </location>
</feature>
<evidence type="ECO:0000256" key="2">
    <source>
        <dbReference type="ARBA" id="ARBA00022527"/>
    </source>
</evidence>
<evidence type="ECO:0000256" key="3">
    <source>
        <dbReference type="ARBA" id="ARBA00022679"/>
    </source>
</evidence>
<feature type="domain" description="Protein kinase" evidence="8">
    <location>
        <begin position="17"/>
        <end position="276"/>
    </location>
</feature>
<keyword evidence="4 7" id="KW-0547">Nucleotide-binding</keyword>
<dbReference type="CDD" id="cd14014">
    <property type="entry name" value="STKc_PknB_like"/>
    <property type="match status" value="1"/>
</dbReference>
<comment type="caution">
    <text evidence="9">The sequence shown here is derived from an EMBL/GenBank/DDBJ whole genome shotgun (WGS) entry which is preliminary data.</text>
</comment>
<dbReference type="GO" id="GO:0004674">
    <property type="term" value="F:protein serine/threonine kinase activity"/>
    <property type="evidence" value="ECO:0007669"/>
    <property type="project" value="UniProtKB-KW"/>
</dbReference>
<name>A0A6G4X7K8_9ACTN</name>
<evidence type="ECO:0000256" key="1">
    <source>
        <dbReference type="ARBA" id="ARBA00012513"/>
    </source>
</evidence>
<dbReference type="GO" id="GO:0005524">
    <property type="term" value="F:ATP binding"/>
    <property type="evidence" value="ECO:0007669"/>
    <property type="project" value="UniProtKB-UniRule"/>
</dbReference>
<feature type="binding site" evidence="7">
    <location>
        <position position="46"/>
    </location>
    <ligand>
        <name>ATP</name>
        <dbReference type="ChEBI" id="CHEBI:30616"/>
    </ligand>
</feature>
<dbReference type="Proteomes" id="UP000477722">
    <property type="component" value="Unassembled WGS sequence"/>
</dbReference>
<evidence type="ECO:0000256" key="5">
    <source>
        <dbReference type="ARBA" id="ARBA00022777"/>
    </source>
</evidence>
<evidence type="ECO:0000256" key="7">
    <source>
        <dbReference type="PROSITE-ProRule" id="PRU10141"/>
    </source>
</evidence>
<dbReference type="Gene3D" id="3.30.200.20">
    <property type="entry name" value="Phosphorylase Kinase, domain 1"/>
    <property type="match status" value="1"/>
</dbReference>
<keyword evidence="2 9" id="KW-0723">Serine/threonine-protein kinase</keyword>
<dbReference type="SMART" id="SM00220">
    <property type="entry name" value="S_TKc"/>
    <property type="match status" value="1"/>
</dbReference>
<protein>
    <recommendedName>
        <fullName evidence="1">non-specific serine/threonine protein kinase</fullName>
        <ecNumber evidence="1">2.7.11.1</ecNumber>
    </recommendedName>
</protein>
<dbReference type="SUPFAM" id="SSF56112">
    <property type="entry name" value="Protein kinase-like (PK-like)"/>
    <property type="match status" value="1"/>
</dbReference>
<organism evidence="9 10">
    <name type="scientific">Streptomyces boncukensis</name>
    <dbReference type="NCBI Taxonomy" id="2711219"/>
    <lineage>
        <taxon>Bacteria</taxon>
        <taxon>Bacillati</taxon>
        <taxon>Actinomycetota</taxon>
        <taxon>Actinomycetes</taxon>
        <taxon>Kitasatosporales</taxon>
        <taxon>Streptomycetaceae</taxon>
        <taxon>Streptomyces</taxon>
    </lineage>
</organism>
<dbReference type="PANTHER" id="PTHR43289">
    <property type="entry name" value="MITOGEN-ACTIVATED PROTEIN KINASE KINASE KINASE 20-RELATED"/>
    <property type="match status" value="1"/>
</dbReference>
<keyword evidence="5 9" id="KW-0418">Kinase</keyword>
<evidence type="ECO:0000256" key="6">
    <source>
        <dbReference type="ARBA" id="ARBA00022840"/>
    </source>
</evidence>
<dbReference type="InterPro" id="IPR008271">
    <property type="entry name" value="Ser/Thr_kinase_AS"/>
</dbReference>
<keyword evidence="3" id="KW-0808">Transferase</keyword>
<dbReference type="AlphaFoldDB" id="A0A6G4X7K8"/>
<dbReference type="PROSITE" id="PS50011">
    <property type="entry name" value="PROTEIN_KINASE_DOM"/>
    <property type="match status" value="1"/>
</dbReference>
<dbReference type="Pfam" id="PF00069">
    <property type="entry name" value="Pkinase"/>
    <property type="match status" value="1"/>
</dbReference>
<dbReference type="PROSITE" id="PS00107">
    <property type="entry name" value="PROTEIN_KINASE_ATP"/>
    <property type="match status" value="1"/>
</dbReference>
<reference evidence="9 10" key="1">
    <citation type="submission" date="2020-02" db="EMBL/GenBank/DDBJ databases">
        <title>Whole-genome analyses of novel actinobacteria.</title>
        <authorList>
            <person name="Sahin N."/>
            <person name="Tatar D."/>
        </authorList>
    </citation>
    <scope>NUCLEOTIDE SEQUENCE [LARGE SCALE GENOMIC DNA]</scope>
    <source>
        <strain evidence="9 10">SB3404</strain>
    </source>
</reference>
<dbReference type="PANTHER" id="PTHR43289:SF6">
    <property type="entry name" value="SERINE_THREONINE-PROTEIN KINASE NEKL-3"/>
    <property type="match status" value="1"/>
</dbReference>
<keyword evidence="10" id="KW-1185">Reference proteome</keyword>
<dbReference type="Gene3D" id="1.10.510.10">
    <property type="entry name" value="Transferase(Phosphotransferase) domain 1"/>
    <property type="match status" value="1"/>
</dbReference>
<evidence type="ECO:0000313" key="9">
    <source>
        <dbReference type="EMBL" id="NGO73368.1"/>
    </source>
</evidence>
<dbReference type="EMBL" id="JAAKZZ010000706">
    <property type="protein sequence ID" value="NGO73368.1"/>
    <property type="molecule type" value="Genomic_DNA"/>
</dbReference>
<dbReference type="EC" id="2.7.11.1" evidence="1"/>
<dbReference type="RefSeq" id="WP_165303016.1">
    <property type="nucleotide sequence ID" value="NZ_JAAKZZ010000706.1"/>
</dbReference>
<evidence type="ECO:0000256" key="4">
    <source>
        <dbReference type="ARBA" id="ARBA00022741"/>
    </source>
</evidence>
<dbReference type="PROSITE" id="PS00108">
    <property type="entry name" value="PROTEIN_KINASE_ST"/>
    <property type="match status" value="1"/>
</dbReference>
<keyword evidence="6 7" id="KW-0067">ATP-binding</keyword>
<proteinExistence type="predicted"/>
<dbReference type="InterPro" id="IPR011009">
    <property type="entry name" value="Kinase-like_dom_sf"/>
</dbReference>
<sequence>MGDSTESTESTGLAGRYRIGERLGRGGMGTVWRAWDELLGRQVAVKELRLDEGPSEQEARKLREHTLREARTVAQLGHPNVLVVHDVVEQDGRPWIVMELVDGQSLADRIGAEGPLEPREAARVGLALLAALRAAHGRGVQHRDVKPANVLLEAETGRVVLTDFGIARVTGLTTISETGGVVGSPEYMAPERLSGQRAGPAADLWSLGVLLCAAVEGETPFHRETLTGVVHAVALEEIRLPGSAAELLPVVRGLLDRDAESRTGPDEAEALLRAYLDTGRMPDAAPPAAEPP</sequence>
<accession>A0A6G4X7K8</accession>
<dbReference type="InterPro" id="IPR000719">
    <property type="entry name" value="Prot_kinase_dom"/>
</dbReference>
<gene>
    <name evidence="9" type="ORF">G5C65_34565</name>
</gene>
<evidence type="ECO:0000259" key="8">
    <source>
        <dbReference type="PROSITE" id="PS50011"/>
    </source>
</evidence>